<gene>
    <name evidence="1" type="ORF">EV697_10818</name>
</gene>
<protein>
    <submittedName>
        <fullName evidence="1">Uncharacterized protein</fullName>
    </submittedName>
</protein>
<proteinExistence type="predicted"/>
<evidence type="ECO:0000313" key="2">
    <source>
        <dbReference type="Proteomes" id="UP000294841"/>
    </source>
</evidence>
<sequence>MFFPTMDNFIFNQIDCIASKELDINNLEVPKTREEAEKLSRMYAHGIMNMTDNDRLTGVIQYGGSDYLDNDVLVVRKPYTSITSELTYTVFERLRAGLDIPSIFGASNASREQAKVWGLLEEYNRNNPDDKVDLKHFSHSLGASSTKNAMNWADYQGIQFDNTKLKANTVGTSYPMRNHTIAGTLSGGFYDQGYTEKASKLFKEGSVEYAVAPRDIVATGINLPYVSGKFSLGIGNTDTTGSNFTGIPLWGIFSGDHTMAYYKDEEVISFLNSFKKDKGKAYSGIINYQKKEWGQIGPRTKIINFSKGNIIENNQEDK</sequence>
<name>A0A4R2MSY0_9PAST</name>
<accession>A0A4R2MSY0</accession>
<organism evidence="1 2">
    <name type="scientific">Bisgaardia hudsonensis</name>
    <dbReference type="NCBI Taxonomy" id="109472"/>
    <lineage>
        <taxon>Bacteria</taxon>
        <taxon>Pseudomonadati</taxon>
        <taxon>Pseudomonadota</taxon>
        <taxon>Gammaproteobacteria</taxon>
        <taxon>Pasteurellales</taxon>
        <taxon>Pasteurellaceae</taxon>
        <taxon>Bisgaardia</taxon>
    </lineage>
</organism>
<dbReference type="AlphaFoldDB" id="A0A4R2MSY0"/>
<dbReference type="EMBL" id="SLXI01000008">
    <property type="protein sequence ID" value="TCP11295.1"/>
    <property type="molecule type" value="Genomic_DNA"/>
</dbReference>
<reference evidence="1 2" key="1">
    <citation type="submission" date="2019-03" db="EMBL/GenBank/DDBJ databases">
        <title>Genomic Encyclopedia of Type Strains, Phase IV (KMG-IV): sequencing the most valuable type-strain genomes for metagenomic binning, comparative biology and taxonomic classification.</title>
        <authorList>
            <person name="Goeker M."/>
        </authorList>
    </citation>
    <scope>NUCLEOTIDE SEQUENCE [LARGE SCALE GENOMIC DNA]</scope>
    <source>
        <strain evidence="1 2">DSM 28231</strain>
    </source>
</reference>
<evidence type="ECO:0000313" key="1">
    <source>
        <dbReference type="EMBL" id="TCP11295.1"/>
    </source>
</evidence>
<keyword evidence="2" id="KW-1185">Reference proteome</keyword>
<dbReference type="RefSeq" id="WP_132024866.1">
    <property type="nucleotide sequence ID" value="NZ_CP016605.1"/>
</dbReference>
<dbReference type="Proteomes" id="UP000294841">
    <property type="component" value="Unassembled WGS sequence"/>
</dbReference>
<comment type="caution">
    <text evidence="1">The sequence shown here is derived from an EMBL/GenBank/DDBJ whole genome shotgun (WGS) entry which is preliminary data.</text>
</comment>
<dbReference type="OrthoDB" id="5674040at2"/>